<feature type="compositionally biased region" description="Basic and acidic residues" evidence="1">
    <location>
        <begin position="179"/>
        <end position="199"/>
    </location>
</feature>
<dbReference type="SUPFAM" id="SSF54495">
    <property type="entry name" value="UBC-like"/>
    <property type="match status" value="1"/>
</dbReference>
<reference evidence="3 4" key="1">
    <citation type="journal article" date="2012" name="BMC Genomics">
        <title>Sequencing the genome of Marssonina brunnea reveals fungus-poplar co-evolution.</title>
        <authorList>
            <person name="Zhu S."/>
            <person name="Cao Y.-Z."/>
            <person name="Jiang C."/>
            <person name="Tan B.-Y."/>
            <person name="Wang Z."/>
            <person name="Feng S."/>
            <person name="Zhang L."/>
            <person name="Su X.-H."/>
            <person name="Brejova B."/>
            <person name="Vinar T."/>
            <person name="Xu M."/>
            <person name="Wang M.-X."/>
            <person name="Zhang S.-G."/>
            <person name="Huang M.-R."/>
            <person name="Wu R."/>
            <person name="Zhou Y."/>
        </authorList>
    </citation>
    <scope>NUCLEOTIDE SEQUENCE [LARGE SCALE GENOMIC DNA]</scope>
    <source>
        <strain evidence="3 4">MB_m1</strain>
    </source>
</reference>
<dbReference type="FunCoup" id="K1WW26">
    <property type="interactions" value="69"/>
</dbReference>
<evidence type="ECO:0000313" key="3">
    <source>
        <dbReference type="EMBL" id="EKD17221.1"/>
    </source>
</evidence>
<dbReference type="PANTHER" id="PTHR24068">
    <property type="entry name" value="UBIQUITIN-CONJUGATING ENZYME E2"/>
    <property type="match status" value="1"/>
</dbReference>
<dbReference type="Pfam" id="PF00179">
    <property type="entry name" value="UQ_con"/>
    <property type="match status" value="1"/>
</dbReference>
<protein>
    <submittedName>
        <fullName evidence="3">Ubiquitin-conjugating enzyme E2</fullName>
    </submittedName>
</protein>
<dbReference type="Gene3D" id="3.10.110.10">
    <property type="entry name" value="Ubiquitin Conjugating Enzyme"/>
    <property type="match status" value="1"/>
</dbReference>
<gene>
    <name evidence="3" type="ORF">MBM_04798</name>
</gene>
<dbReference type="STRING" id="1072389.K1WW26"/>
<dbReference type="InParanoid" id="K1WW26"/>
<sequence length="199" mass="20778">MSTASSSTSSSRTPTKRLLTELSAFAATPPSSHPFIASLAPSPSSLLSLRAILVGAPLPASSGYRAGRWLLHVAIPPTYPVAPPAITFVTPVCHPNVKWETGEVCLDVLGANWTPVLGVVGALECVGRLLAEPGVESPLGVEVAALLRGGDRVGARALVGFWCAEERWEGGLGWEGEGDGDRDAEDARGEEVGRRGERS</sequence>
<dbReference type="KEGG" id="mbe:MBM_04798"/>
<evidence type="ECO:0000256" key="1">
    <source>
        <dbReference type="SAM" id="MobiDB-lite"/>
    </source>
</evidence>
<dbReference type="HOGENOM" id="CLU_030988_13_0_1"/>
<feature type="domain" description="UBC core" evidence="2">
    <location>
        <begin position="13"/>
        <end position="168"/>
    </location>
</feature>
<keyword evidence="4" id="KW-1185">Reference proteome</keyword>
<dbReference type="InterPro" id="IPR000608">
    <property type="entry name" value="UBC"/>
</dbReference>
<dbReference type="OMA" id="CHPNVKW"/>
<evidence type="ECO:0000259" key="2">
    <source>
        <dbReference type="PROSITE" id="PS50127"/>
    </source>
</evidence>
<dbReference type="GeneID" id="18760733"/>
<dbReference type="AlphaFoldDB" id="K1WW26"/>
<dbReference type="InterPro" id="IPR016135">
    <property type="entry name" value="UBQ-conjugating_enzyme/RWD"/>
</dbReference>
<dbReference type="Proteomes" id="UP000006753">
    <property type="component" value="Unassembled WGS sequence"/>
</dbReference>
<organism evidence="3 4">
    <name type="scientific">Marssonina brunnea f. sp. multigermtubi (strain MB_m1)</name>
    <name type="common">Marssonina leaf spot fungus</name>
    <dbReference type="NCBI Taxonomy" id="1072389"/>
    <lineage>
        <taxon>Eukaryota</taxon>
        <taxon>Fungi</taxon>
        <taxon>Dikarya</taxon>
        <taxon>Ascomycota</taxon>
        <taxon>Pezizomycotina</taxon>
        <taxon>Leotiomycetes</taxon>
        <taxon>Helotiales</taxon>
        <taxon>Drepanopezizaceae</taxon>
        <taxon>Drepanopeziza</taxon>
    </lineage>
</organism>
<evidence type="ECO:0000313" key="4">
    <source>
        <dbReference type="Proteomes" id="UP000006753"/>
    </source>
</evidence>
<dbReference type="SMART" id="SM00212">
    <property type="entry name" value="UBCc"/>
    <property type="match status" value="1"/>
</dbReference>
<name>K1WW26_MARBU</name>
<dbReference type="eggNOG" id="KOG0417">
    <property type="taxonomic scope" value="Eukaryota"/>
</dbReference>
<dbReference type="PROSITE" id="PS50127">
    <property type="entry name" value="UBC_2"/>
    <property type="match status" value="1"/>
</dbReference>
<feature type="region of interest" description="Disordered" evidence="1">
    <location>
        <begin position="171"/>
        <end position="199"/>
    </location>
</feature>
<dbReference type="OrthoDB" id="9973183at2759"/>
<dbReference type="EMBL" id="JH921437">
    <property type="protein sequence ID" value="EKD17221.1"/>
    <property type="molecule type" value="Genomic_DNA"/>
</dbReference>
<accession>K1WW26</accession>
<proteinExistence type="predicted"/>